<dbReference type="GO" id="GO:0032040">
    <property type="term" value="C:small-subunit processome"/>
    <property type="evidence" value="ECO:0007669"/>
    <property type="project" value="TreeGrafter"/>
</dbReference>
<dbReference type="Pfam" id="PF04000">
    <property type="entry name" value="Sas10_Utp3"/>
    <property type="match status" value="1"/>
</dbReference>
<evidence type="ECO:0000313" key="3">
    <source>
        <dbReference type="Proteomes" id="UP000078561"/>
    </source>
</evidence>
<evidence type="ECO:0000313" key="2">
    <source>
        <dbReference type="EMBL" id="SAL96417.1"/>
    </source>
</evidence>
<reference evidence="2" key="1">
    <citation type="submission" date="2016-04" db="EMBL/GenBank/DDBJ databases">
        <authorList>
            <person name="Evans L.H."/>
            <person name="Alamgir A."/>
            <person name="Owens N."/>
            <person name="Weber N.D."/>
            <person name="Virtaneva K."/>
            <person name="Barbian K."/>
            <person name="Babar A."/>
            <person name="Rosenke K."/>
        </authorList>
    </citation>
    <scope>NUCLEOTIDE SEQUENCE [LARGE SCALE GENOMIC DNA]</scope>
    <source>
        <strain evidence="2">CBS 101.48</strain>
    </source>
</reference>
<dbReference type="EMBL" id="LT551028">
    <property type="protein sequence ID" value="SAL96417.1"/>
    <property type="molecule type" value="Genomic_DNA"/>
</dbReference>
<sequence length="364" mass="41854">MNQTRKKMVMQDIEGIDNNDLKKLLKDLKAKVIDLKVQMRPLKDKLNNDQLQTSKGVSFLEAKYQIMLQYILQLAFIIHAKISGKPIKGHPVVESLVECRIVLERMKPIEVKLKYQIDKLVRTAVMGTQQLDKDQTAVNDPLAFKPNPMNLMNKDNNDDDSEEDDSDDHTMGKSGSGGSSNGVYRPPKMAPVSYDETGGSKKSKEEKNDERLREKASRSRLMQDLMTEMNDAPEEVDALGGVNEGTGYGERMDRKLAEKNDYEENNYVRLQVTRKEKKHLQAKNKMRFESEFDNLNDFSNLVGIQDVDERENERFRNVLNRKSQRADTRGQKRPGKFHGVVDGDGPSRNKFQRNVNYSKNRQRK</sequence>
<gene>
    <name evidence="2" type="primary">ABSGL_01820.1 scaffold 2358</name>
</gene>
<proteinExistence type="predicted"/>
<evidence type="ECO:0000256" key="1">
    <source>
        <dbReference type="SAM" id="MobiDB-lite"/>
    </source>
</evidence>
<organism evidence="2">
    <name type="scientific">Absidia glauca</name>
    <name type="common">Pin mould</name>
    <dbReference type="NCBI Taxonomy" id="4829"/>
    <lineage>
        <taxon>Eukaryota</taxon>
        <taxon>Fungi</taxon>
        <taxon>Fungi incertae sedis</taxon>
        <taxon>Mucoromycota</taxon>
        <taxon>Mucoromycotina</taxon>
        <taxon>Mucoromycetes</taxon>
        <taxon>Mucorales</taxon>
        <taxon>Cunninghamellaceae</taxon>
        <taxon>Absidia</taxon>
    </lineage>
</organism>
<evidence type="ECO:0008006" key="4">
    <source>
        <dbReference type="Google" id="ProtNLM"/>
    </source>
</evidence>
<dbReference type="InterPro" id="IPR007146">
    <property type="entry name" value="Sas10/Utp3/C1D"/>
</dbReference>
<dbReference type="InParanoid" id="A0A168LAV1"/>
<feature type="region of interest" description="Disordered" evidence="1">
    <location>
        <begin position="315"/>
        <end position="364"/>
    </location>
</feature>
<protein>
    <recommendedName>
        <fullName evidence="4">Sas10 C-terminal domain-containing protein</fullName>
    </recommendedName>
</protein>
<dbReference type="PANTHER" id="PTHR13237">
    <property type="entry name" value="SOMETHING ABOUT SILENCING PROTEIN 10-RELATED"/>
    <property type="match status" value="1"/>
</dbReference>
<dbReference type="OMA" id="PVHYNET"/>
<dbReference type="Proteomes" id="UP000078561">
    <property type="component" value="Unassembled WGS sequence"/>
</dbReference>
<feature type="compositionally biased region" description="Low complexity" evidence="1">
    <location>
        <begin position="145"/>
        <end position="154"/>
    </location>
</feature>
<feature type="compositionally biased region" description="Acidic residues" evidence="1">
    <location>
        <begin position="157"/>
        <end position="167"/>
    </location>
</feature>
<dbReference type="STRING" id="4829.A0A168LAV1"/>
<feature type="compositionally biased region" description="Polar residues" evidence="1">
    <location>
        <begin position="352"/>
        <end position="364"/>
    </location>
</feature>
<dbReference type="OrthoDB" id="203440at2759"/>
<keyword evidence="3" id="KW-1185">Reference proteome</keyword>
<name>A0A168LAV1_ABSGL</name>
<dbReference type="AlphaFoldDB" id="A0A168LAV1"/>
<feature type="region of interest" description="Disordered" evidence="1">
    <location>
        <begin position="132"/>
        <end position="219"/>
    </location>
</feature>
<dbReference type="GO" id="GO:0000462">
    <property type="term" value="P:maturation of SSU-rRNA from tricistronic rRNA transcript (SSU-rRNA, 5.8S rRNA, LSU-rRNA)"/>
    <property type="evidence" value="ECO:0007669"/>
    <property type="project" value="TreeGrafter"/>
</dbReference>
<dbReference type="PANTHER" id="PTHR13237:SF9">
    <property type="entry name" value="NEUROGUIDIN"/>
    <property type="match status" value="1"/>
</dbReference>
<accession>A0A168LAV1</accession>
<dbReference type="FunCoup" id="A0A168LAV1">
    <property type="interactions" value="1099"/>
</dbReference>
<feature type="compositionally biased region" description="Basic and acidic residues" evidence="1">
    <location>
        <begin position="198"/>
        <end position="217"/>
    </location>
</feature>